<gene>
    <name evidence="2" type="ORF">CEE63_16460</name>
</gene>
<keyword evidence="1" id="KW-0812">Transmembrane</keyword>
<feature type="transmembrane region" description="Helical" evidence="1">
    <location>
        <begin position="21"/>
        <end position="41"/>
    </location>
</feature>
<dbReference type="Proteomes" id="UP000197090">
    <property type="component" value="Unassembled WGS sequence"/>
</dbReference>
<dbReference type="EMBL" id="NIVX01000098">
    <property type="protein sequence ID" value="OWQ71450.1"/>
    <property type="molecule type" value="Genomic_DNA"/>
</dbReference>
<reference evidence="2 3" key="1">
    <citation type="submission" date="2017-06" db="EMBL/GenBank/DDBJ databases">
        <authorList>
            <person name="Kim H.J."/>
            <person name="Triplett B.A."/>
        </authorList>
    </citation>
    <scope>NUCLEOTIDE SEQUENCE [LARGE SCALE GENOMIC DNA]</scope>
    <source>
        <strain evidence="2 3">594</strain>
    </source>
</reference>
<protein>
    <recommendedName>
        <fullName evidence="4">Fimbrial protein</fullName>
    </recommendedName>
</protein>
<evidence type="ECO:0000256" key="1">
    <source>
        <dbReference type="SAM" id="Phobius"/>
    </source>
</evidence>
<comment type="caution">
    <text evidence="2">The sequence shown here is derived from an EMBL/GenBank/DDBJ whole genome shotgun (WGS) entry which is preliminary data.</text>
</comment>
<organism evidence="2 3">
    <name type="scientific">Stenotrophomonas maltophilia</name>
    <name type="common">Pseudomonas maltophilia</name>
    <name type="synonym">Xanthomonas maltophilia</name>
    <dbReference type="NCBI Taxonomy" id="40324"/>
    <lineage>
        <taxon>Bacteria</taxon>
        <taxon>Pseudomonadati</taxon>
        <taxon>Pseudomonadota</taxon>
        <taxon>Gammaproteobacteria</taxon>
        <taxon>Lysobacterales</taxon>
        <taxon>Lysobacteraceae</taxon>
        <taxon>Stenotrophomonas</taxon>
        <taxon>Stenotrophomonas maltophilia group</taxon>
    </lineage>
</organism>
<keyword evidence="1" id="KW-1133">Transmembrane helix</keyword>
<sequence length="433" mass="47669">MDAVYTKQKERMRLNRSSWRYALMSAIFIGISAIMPCAWSLDLDIMAEFRPNALNPSHDRFVNTTPESGLCVVWASYYNCKANGVFSLALPIDVSFIDIPADGDARQSFHLKIPSRKRTLKVSNGSHESEVAIRIGILAGDAVFPADVRELVGADPSSGVYAAHYALWDGDYGLFLAPAPCRGRGPLLGTAFSALFIWEFVDDGSCTKHARHAIPGKMSITRGLSFSYELVTPNPLSMQSGIYRGRLDLDIGPGGDFDFGDNAVVSDRLLSLNFTLHVAHDFQVNFAGEQLGVQLVPEGGWSQWRGHGRPPRWLRQELPFHLTTSMDFSMKLRCEFEAGGRCGIRNAGADVVVPVDLDATIPGMSNLRDGRPAQYTLLSSDDAQAPRFTPDGYLMQRRSTLRFTAGRDAVTEMLKSPGSHWQGNMTVVFDANP</sequence>
<proteinExistence type="predicted"/>
<dbReference type="AlphaFoldDB" id="A0A246I0T4"/>
<name>A0A246I0T4_STEMA</name>
<keyword evidence="1" id="KW-0472">Membrane</keyword>
<evidence type="ECO:0000313" key="2">
    <source>
        <dbReference type="EMBL" id="OWQ71450.1"/>
    </source>
</evidence>
<evidence type="ECO:0008006" key="4">
    <source>
        <dbReference type="Google" id="ProtNLM"/>
    </source>
</evidence>
<evidence type="ECO:0000313" key="3">
    <source>
        <dbReference type="Proteomes" id="UP000197090"/>
    </source>
</evidence>
<dbReference type="RefSeq" id="WP_143592551.1">
    <property type="nucleotide sequence ID" value="NZ_CP104289.1"/>
</dbReference>
<accession>A0A246I0T4</accession>